<dbReference type="InterPro" id="IPR046342">
    <property type="entry name" value="CBS_dom_sf"/>
</dbReference>
<keyword evidence="4" id="KW-0472">Membrane</keyword>
<dbReference type="CDD" id="cd06409">
    <property type="entry name" value="PB1_MUG70"/>
    <property type="match status" value="1"/>
</dbReference>
<dbReference type="InterPro" id="IPR051462">
    <property type="entry name" value="CBS_domain-containing"/>
</dbReference>
<dbReference type="CDD" id="cd17781">
    <property type="entry name" value="CBS_pair_MUG70_1"/>
    <property type="match status" value="1"/>
</dbReference>
<keyword evidence="4" id="KW-0812">Transmembrane</keyword>
<organism evidence="7 8">
    <name type="scientific">Friedmanniomyces endolithicus</name>
    <dbReference type="NCBI Taxonomy" id="329885"/>
    <lineage>
        <taxon>Eukaryota</taxon>
        <taxon>Fungi</taxon>
        <taxon>Dikarya</taxon>
        <taxon>Ascomycota</taxon>
        <taxon>Pezizomycotina</taxon>
        <taxon>Dothideomycetes</taxon>
        <taxon>Dothideomycetidae</taxon>
        <taxon>Mycosphaerellales</taxon>
        <taxon>Teratosphaeriaceae</taxon>
        <taxon>Friedmanniomyces</taxon>
    </lineage>
</organism>
<feature type="region of interest" description="Disordered" evidence="3">
    <location>
        <begin position="1"/>
        <end position="87"/>
    </location>
</feature>
<dbReference type="InterPro" id="IPR053793">
    <property type="entry name" value="PB1-like"/>
</dbReference>
<dbReference type="AlphaFoldDB" id="A0A4U0V1X4"/>
<feature type="transmembrane region" description="Helical" evidence="4">
    <location>
        <begin position="652"/>
        <end position="672"/>
    </location>
</feature>
<dbReference type="Pfam" id="PF00564">
    <property type="entry name" value="PB1"/>
    <property type="match status" value="1"/>
</dbReference>
<dbReference type="Gene3D" id="3.10.580.10">
    <property type="entry name" value="CBS-domain"/>
    <property type="match status" value="2"/>
</dbReference>
<evidence type="ECO:0000256" key="1">
    <source>
        <dbReference type="ARBA" id="ARBA00022737"/>
    </source>
</evidence>
<reference evidence="7 8" key="1">
    <citation type="submission" date="2017-03" db="EMBL/GenBank/DDBJ databases">
        <title>Genomes of endolithic fungi from Antarctica.</title>
        <authorList>
            <person name="Coleine C."/>
            <person name="Masonjones S."/>
            <person name="Stajich J.E."/>
        </authorList>
    </citation>
    <scope>NUCLEOTIDE SEQUENCE [LARGE SCALE GENOMIC DNA]</scope>
    <source>
        <strain evidence="7 8">CCFEE 5311</strain>
    </source>
</reference>
<feature type="region of interest" description="Disordered" evidence="3">
    <location>
        <begin position="579"/>
        <end position="640"/>
    </location>
</feature>
<keyword evidence="2" id="KW-0129">CBS domain</keyword>
<feature type="compositionally biased region" description="Basic and acidic residues" evidence="3">
    <location>
        <begin position="53"/>
        <end position="69"/>
    </location>
</feature>
<dbReference type="SMART" id="SM00666">
    <property type="entry name" value="PB1"/>
    <property type="match status" value="1"/>
</dbReference>
<dbReference type="CDD" id="cd17782">
    <property type="entry name" value="CBS_pair_MUG70_2"/>
    <property type="match status" value="1"/>
</dbReference>
<feature type="domain" description="CBS" evidence="5">
    <location>
        <begin position="91"/>
        <end position="150"/>
    </location>
</feature>
<dbReference type="SMART" id="SM00116">
    <property type="entry name" value="CBS"/>
    <property type="match status" value="4"/>
</dbReference>
<dbReference type="EMBL" id="NAJP01000022">
    <property type="protein sequence ID" value="TKA42608.1"/>
    <property type="molecule type" value="Genomic_DNA"/>
</dbReference>
<proteinExistence type="predicted"/>
<feature type="domain" description="CBS" evidence="5">
    <location>
        <begin position="261"/>
        <end position="319"/>
    </location>
</feature>
<dbReference type="SUPFAM" id="SSF54277">
    <property type="entry name" value="CAD &amp; PB1 domains"/>
    <property type="match status" value="1"/>
</dbReference>
<dbReference type="PANTHER" id="PTHR48108">
    <property type="entry name" value="CBS DOMAIN-CONTAINING PROTEIN CBSX2, CHLOROPLASTIC"/>
    <property type="match status" value="1"/>
</dbReference>
<feature type="compositionally biased region" description="Basic residues" evidence="3">
    <location>
        <begin position="70"/>
        <end position="81"/>
    </location>
</feature>
<sequence length="677" mass="73118">MSSTGTFKGTPKSGRAQPAFSDSPSNIPVPRPKLESPPSEAGSSYSASRAKQSKRDEAIRAKLEKDLNKKRGAAGRARQTRKAPPGTVLALRPNQALQVKPNMTVTEASQLMAAKREDCVLVTDDDDRIAGIFTAKDLAFRVVGAGLKPSNVTIAEIMTKNPLCAKTDTSATDALDLMVRKGFRHLPVMDENHDISGILDITKCFYDAMEKLERAYSSSKKLYDALEGVQAELGSSQPQQIIQYVEAVRQRMSGPTLESVLNGLPPTTVSVRTSVREAAQLMKENHTTAVLVQDQGQITGIFTSKDVVLRVIAAGLDPSTCSVIRVMTPHPDFAPLDMSIQQALRKMHDGHYLNLPVMNKENDEIVGMVDVLKLTYATLDQINSMSTSDSEGPAWNKFWMSMDQGDTESMMSGEGGSHIPHSSDPRSTMMSPELNLRPGMMDRLDSVLPTDSASHNGIADLDEQSALGGAEDLPFTFKFKAPGGRVHRLQIVAAAGLAELVSAVAEKLGSEVDTIGGVPVFDEGRLSYTGFALSYLDNEGDTVSLTTDADLLEAITLAQHGQKDKVDLFVHHPEKPAMAATLDPQPALARPPTPPASLLRPRKRYDGAEDDAEEDAEEELPAHVTERRKERKAAAVQPKQQEQLLSGVPNEMLIPGALAVLGAVIVITFVIGRASSK</sequence>
<accession>A0A4U0V1X4</accession>
<dbReference type="SUPFAM" id="SSF54631">
    <property type="entry name" value="CBS-domain pair"/>
    <property type="match status" value="2"/>
</dbReference>
<keyword evidence="4" id="KW-1133">Transmembrane helix</keyword>
<dbReference type="OrthoDB" id="418595at2759"/>
<dbReference type="InterPro" id="IPR000644">
    <property type="entry name" value="CBS_dom"/>
</dbReference>
<evidence type="ECO:0000259" key="6">
    <source>
        <dbReference type="PROSITE" id="PS51745"/>
    </source>
</evidence>
<dbReference type="Gene3D" id="3.10.20.90">
    <property type="entry name" value="Phosphatidylinositol 3-kinase Catalytic Subunit, Chain A, domain 1"/>
    <property type="match status" value="1"/>
</dbReference>
<evidence type="ECO:0000259" key="5">
    <source>
        <dbReference type="PROSITE" id="PS51371"/>
    </source>
</evidence>
<feature type="compositionally biased region" description="Polar residues" evidence="3">
    <location>
        <begin position="41"/>
        <end position="50"/>
    </location>
</feature>
<dbReference type="PROSITE" id="PS51371">
    <property type="entry name" value="CBS"/>
    <property type="match status" value="4"/>
</dbReference>
<dbReference type="InterPro" id="IPR000270">
    <property type="entry name" value="PB1_dom"/>
</dbReference>
<evidence type="ECO:0000256" key="2">
    <source>
        <dbReference type="PROSITE-ProRule" id="PRU00703"/>
    </source>
</evidence>
<protein>
    <recommendedName>
        <fullName evidence="9">CBS domain-containing protein</fullName>
    </recommendedName>
</protein>
<feature type="domain" description="PB1" evidence="6">
    <location>
        <begin position="472"/>
        <end position="573"/>
    </location>
</feature>
<evidence type="ECO:0000313" key="7">
    <source>
        <dbReference type="EMBL" id="TKA42608.1"/>
    </source>
</evidence>
<name>A0A4U0V1X4_9PEZI</name>
<dbReference type="STRING" id="329885.A0A4U0V1X4"/>
<comment type="caution">
    <text evidence="7">The sequence shown here is derived from an EMBL/GenBank/DDBJ whole genome shotgun (WGS) entry which is preliminary data.</text>
</comment>
<evidence type="ECO:0008006" key="9">
    <source>
        <dbReference type="Google" id="ProtNLM"/>
    </source>
</evidence>
<gene>
    <name evidence="7" type="ORF">B0A54_07450</name>
</gene>
<feature type="compositionally biased region" description="Acidic residues" evidence="3">
    <location>
        <begin position="608"/>
        <end position="619"/>
    </location>
</feature>
<dbReference type="Pfam" id="PF00571">
    <property type="entry name" value="CBS"/>
    <property type="match status" value="4"/>
</dbReference>
<feature type="region of interest" description="Disordered" evidence="3">
    <location>
        <begin position="409"/>
        <end position="429"/>
    </location>
</feature>
<keyword evidence="1" id="KW-0677">Repeat</keyword>
<evidence type="ECO:0000313" key="8">
    <source>
        <dbReference type="Proteomes" id="UP000310066"/>
    </source>
</evidence>
<dbReference type="PANTHER" id="PTHR48108:SF26">
    <property type="entry name" value="CBS DOMAIN-CONTAINING PROTEIN DDB_G0289609"/>
    <property type="match status" value="1"/>
</dbReference>
<dbReference type="Proteomes" id="UP000310066">
    <property type="component" value="Unassembled WGS sequence"/>
</dbReference>
<feature type="domain" description="CBS" evidence="5">
    <location>
        <begin position="158"/>
        <end position="214"/>
    </location>
</feature>
<feature type="domain" description="CBS" evidence="5">
    <location>
        <begin position="327"/>
        <end position="385"/>
    </location>
</feature>
<dbReference type="PROSITE" id="PS51745">
    <property type="entry name" value="PB1"/>
    <property type="match status" value="1"/>
</dbReference>
<evidence type="ECO:0000256" key="3">
    <source>
        <dbReference type="SAM" id="MobiDB-lite"/>
    </source>
</evidence>
<evidence type="ECO:0000256" key="4">
    <source>
        <dbReference type="SAM" id="Phobius"/>
    </source>
</evidence>